<reference evidence="1" key="2">
    <citation type="submission" date="2020-02" db="EMBL/GenBank/DDBJ databases">
        <title>Flavobacterium profundi sp. nov., isolated from a deep-sea seamount.</title>
        <authorList>
            <person name="Zhang D.-C."/>
        </authorList>
    </citation>
    <scope>NUCLEOTIDE SEQUENCE</scope>
    <source>
        <strain evidence="1">EC11</strain>
    </source>
</reference>
<comment type="caution">
    <text evidence="1">The sequence shown here is derived from an EMBL/GenBank/DDBJ whole genome shotgun (WGS) entry which is preliminary data.</text>
</comment>
<dbReference type="RefSeq" id="WP_140964283.1">
    <property type="nucleotide sequence ID" value="NZ_VEVQ02000018.1"/>
</dbReference>
<gene>
    <name evidence="1" type="ORF">FIA58_019000</name>
</gene>
<evidence type="ECO:0000313" key="1">
    <source>
        <dbReference type="EMBL" id="NHN27773.1"/>
    </source>
</evidence>
<keyword evidence="2" id="KW-1185">Reference proteome</keyword>
<accession>A0ABX0IVN7</accession>
<evidence type="ECO:0008006" key="3">
    <source>
        <dbReference type="Google" id="ProtNLM"/>
    </source>
</evidence>
<dbReference type="EMBL" id="VEVQ02000018">
    <property type="protein sequence ID" value="NHN27773.1"/>
    <property type="molecule type" value="Genomic_DNA"/>
</dbReference>
<name>A0ABX0IVN7_9FLAO</name>
<sequence length="143" mass="15975">MKKQILFLMIIGILCSCNKNDDETNLESGIIGNWKLIQMTGSLINSETTGAEMEWQESYRLNGDGTFQKSRNRDGVITEVSGTYNLINNSNESLLELNFTSESEIVGSCTSNNKEIMNLQSETIFLSSWNACDGPGLKYKKID</sequence>
<evidence type="ECO:0000313" key="2">
    <source>
        <dbReference type="Proteomes" id="UP000817854"/>
    </source>
</evidence>
<protein>
    <recommendedName>
        <fullName evidence="3">Lipocalin-like domain-containing protein</fullName>
    </recommendedName>
</protein>
<proteinExistence type="predicted"/>
<dbReference type="PROSITE" id="PS51257">
    <property type="entry name" value="PROKAR_LIPOPROTEIN"/>
    <property type="match status" value="1"/>
</dbReference>
<dbReference type="Proteomes" id="UP000817854">
    <property type="component" value="Unassembled WGS sequence"/>
</dbReference>
<reference evidence="1" key="1">
    <citation type="submission" date="2019-05" db="EMBL/GenBank/DDBJ databases">
        <authorList>
            <person name="Lianzixin W."/>
        </authorList>
    </citation>
    <scope>NUCLEOTIDE SEQUENCE</scope>
    <source>
        <strain evidence="1">EC11</strain>
    </source>
</reference>
<organism evidence="1 2">
    <name type="scientific">Flavobacterium jejuense</name>
    <dbReference type="NCBI Taxonomy" id="1544455"/>
    <lineage>
        <taxon>Bacteria</taxon>
        <taxon>Pseudomonadati</taxon>
        <taxon>Bacteroidota</taxon>
        <taxon>Flavobacteriia</taxon>
        <taxon>Flavobacteriales</taxon>
        <taxon>Flavobacteriaceae</taxon>
        <taxon>Flavobacterium</taxon>
    </lineage>
</organism>